<dbReference type="InterPro" id="IPR021457">
    <property type="entry name" value="DUF3108"/>
</dbReference>
<feature type="chain" id="PRO_5031011826" description="DUF3108 domain-containing protein" evidence="1">
    <location>
        <begin position="27"/>
        <end position="252"/>
    </location>
</feature>
<feature type="signal peptide" evidence="1">
    <location>
        <begin position="1"/>
        <end position="26"/>
    </location>
</feature>
<protein>
    <recommendedName>
        <fullName evidence="4">DUF3108 domain-containing protein</fullName>
    </recommendedName>
</protein>
<dbReference type="Proteomes" id="UP000541535">
    <property type="component" value="Unassembled WGS sequence"/>
</dbReference>
<organism evidence="2 3">
    <name type="scientific">Pseudoduganella violacea</name>
    <dbReference type="NCBI Taxonomy" id="1715466"/>
    <lineage>
        <taxon>Bacteria</taxon>
        <taxon>Pseudomonadati</taxon>
        <taxon>Pseudomonadota</taxon>
        <taxon>Betaproteobacteria</taxon>
        <taxon>Burkholderiales</taxon>
        <taxon>Oxalobacteraceae</taxon>
        <taxon>Telluria group</taxon>
        <taxon>Pseudoduganella</taxon>
    </lineage>
</organism>
<keyword evidence="3" id="KW-1185">Reference proteome</keyword>
<evidence type="ECO:0008006" key="4">
    <source>
        <dbReference type="Google" id="ProtNLM"/>
    </source>
</evidence>
<dbReference type="EMBL" id="JACHXD010000005">
    <property type="protein sequence ID" value="MBB3119209.1"/>
    <property type="molecule type" value="Genomic_DNA"/>
</dbReference>
<evidence type="ECO:0000313" key="2">
    <source>
        <dbReference type="EMBL" id="MBB3119209.1"/>
    </source>
</evidence>
<comment type="caution">
    <text evidence="2">The sequence shown here is derived from an EMBL/GenBank/DDBJ whole genome shotgun (WGS) entry which is preliminary data.</text>
</comment>
<name>A0A7W5FTX0_9BURK</name>
<dbReference type="RefSeq" id="WP_183441052.1">
    <property type="nucleotide sequence ID" value="NZ_JACHXD010000005.1"/>
</dbReference>
<sequence length="252" mass="27962">MLLSYRPLRNAALLTCLLATAGAAGAAAQYVAVGSQLPRFGLLKEGSHRYLRFIRTADSNTPIDIWQRDIRFENGRMQIRQRWDAIAPVPSVKQIDSSFEMGTFRPLTHERVTTKEGKRVVEGFTFAPTRISGLPNLAENTQKDIAVNSPEGTFNFETDIELLQTLPLAMGYEAEINFYHPGAGAPSRYTFKVVGSELVAGPAGPVDCWLLTTDYNKAGYVAKFWFAKGSQLMVRNEGLMQDGRLLVKTLID</sequence>
<keyword evidence="1" id="KW-0732">Signal</keyword>
<dbReference type="AlphaFoldDB" id="A0A7W5FTX0"/>
<proteinExistence type="predicted"/>
<accession>A0A7W5FTX0</accession>
<reference evidence="2 3" key="1">
    <citation type="submission" date="2020-08" db="EMBL/GenBank/DDBJ databases">
        <title>Genomic Encyclopedia of Type Strains, Phase III (KMG-III): the genomes of soil and plant-associated and newly described type strains.</title>
        <authorList>
            <person name="Whitman W."/>
        </authorList>
    </citation>
    <scope>NUCLEOTIDE SEQUENCE [LARGE SCALE GENOMIC DNA]</scope>
    <source>
        <strain evidence="2 3">CECT 8897</strain>
    </source>
</reference>
<gene>
    <name evidence="2" type="ORF">FHS03_002260</name>
</gene>
<evidence type="ECO:0000313" key="3">
    <source>
        <dbReference type="Proteomes" id="UP000541535"/>
    </source>
</evidence>
<dbReference type="Pfam" id="PF11306">
    <property type="entry name" value="DUF3108"/>
    <property type="match status" value="1"/>
</dbReference>
<evidence type="ECO:0000256" key="1">
    <source>
        <dbReference type="SAM" id="SignalP"/>
    </source>
</evidence>